<sequence length="120" mass="13821">MKKLDSRYIVGVFLLLFVLRGILEFIWKGNHSFTLDEIYFRVAIVVGVVIGLIPINKGWGTLKSLFTIFLSDYLLKKLFDYLGLEKITFTLIPYLIILGVLLIIFFARLIIKNKKGVSLH</sequence>
<dbReference type="Proteomes" id="UP000321175">
    <property type="component" value="Unassembled WGS sequence"/>
</dbReference>
<evidence type="ECO:0000313" key="3">
    <source>
        <dbReference type="EMBL" id="OTP26437.1"/>
    </source>
</evidence>
<gene>
    <name evidence="3" type="ORF">A5802_000148</name>
    <name evidence="2" type="ORF">EMU01_11770</name>
</gene>
<name>A0A1L8UZH7_ENTMU</name>
<dbReference type="EMBL" id="NGMS01000001">
    <property type="protein sequence ID" value="OTP26437.1"/>
    <property type="molecule type" value="Genomic_DNA"/>
</dbReference>
<dbReference type="RefSeq" id="WP_071866671.1">
    <property type="nucleotide sequence ID" value="NZ_BJWA01000006.1"/>
</dbReference>
<evidence type="ECO:0000313" key="4">
    <source>
        <dbReference type="Proteomes" id="UP000195024"/>
    </source>
</evidence>
<proteinExistence type="predicted"/>
<protein>
    <recommendedName>
        <fullName evidence="6">DUF2809 domain-containing protein</fullName>
    </recommendedName>
</protein>
<evidence type="ECO:0008006" key="6">
    <source>
        <dbReference type="Google" id="ProtNLM"/>
    </source>
</evidence>
<feature type="transmembrane region" description="Helical" evidence="1">
    <location>
        <begin position="38"/>
        <end position="55"/>
    </location>
</feature>
<dbReference type="AlphaFoldDB" id="A0A1L8UZH7"/>
<evidence type="ECO:0000313" key="5">
    <source>
        <dbReference type="Proteomes" id="UP000321175"/>
    </source>
</evidence>
<reference evidence="2 5" key="2">
    <citation type="submission" date="2019-07" db="EMBL/GenBank/DDBJ databases">
        <title>Whole genome shotgun sequence of Enterococcus mundtii NBRC 100490.</title>
        <authorList>
            <person name="Hosoyama A."/>
            <person name="Uohara A."/>
            <person name="Ohji S."/>
            <person name="Ichikawa N."/>
        </authorList>
    </citation>
    <scope>NUCLEOTIDE SEQUENCE [LARGE SCALE GENOMIC DNA]</scope>
    <source>
        <strain evidence="2 5">NBRC 100490</strain>
    </source>
</reference>
<feature type="transmembrane region" description="Helical" evidence="1">
    <location>
        <begin position="6"/>
        <end position="26"/>
    </location>
</feature>
<feature type="transmembrane region" description="Helical" evidence="1">
    <location>
        <begin position="91"/>
        <end position="111"/>
    </location>
</feature>
<keyword evidence="1" id="KW-0812">Transmembrane</keyword>
<dbReference type="Proteomes" id="UP000195024">
    <property type="component" value="Unassembled WGS sequence"/>
</dbReference>
<organism evidence="3 4">
    <name type="scientific">Enterococcus mundtii</name>
    <dbReference type="NCBI Taxonomy" id="53346"/>
    <lineage>
        <taxon>Bacteria</taxon>
        <taxon>Bacillati</taxon>
        <taxon>Bacillota</taxon>
        <taxon>Bacilli</taxon>
        <taxon>Lactobacillales</taxon>
        <taxon>Enterococcaceae</taxon>
        <taxon>Enterococcus</taxon>
    </lineage>
</organism>
<evidence type="ECO:0000313" key="2">
    <source>
        <dbReference type="EMBL" id="GEL80033.1"/>
    </source>
</evidence>
<dbReference type="GeneID" id="60998437"/>
<keyword evidence="1" id="KW-1133">Transmembrane helix</keyword>
<evidence type="ECO:0000256" key="1">
    <source>
        <dbReference type="SAM" id="Phobius"/>
    </source>
</evidence>
<dbReference type="EMBL" id="BJWA01000006">
    <property type="protein sequence ID" value="GEL80033.1"/>
    <property type="molecule type" value="Genomic_DNA"/>
</dbReference>
<reference evidence="3 4" key="1">
    <citation type="submission" date="2017-05" db="EMBL/GenBank/DDBJ databases">
        <title>The Genome Sequence of Enterococcus mundtii 6B1_DIV0119.</title>
        <authorList>
            <consortium name="The Broad Institute Genomics Platform"/>
            <consortium name="The Broad Institute Genomic Center for Infectious Diseases"/>
            <person name="Earl A."/>
            <person name="Manson A."/>
            <person name="Schwartman J."/>
            <person name="Gilmore M."/>
            <person name="Abouelleil A."/>
            <person name="Cao P."/>
            <person name="Chapman S."/>
            <person name="Cusick C."/>
            <person name="Shea T."/>
            <person name="Young S."/>
            <person name="Neafsey D."/>
            <person name="Nusbaum C."/>
            <person name="Birren B."/>
        </authorList>
    </citation>
    <scope>NUCLEOTIDE SEQUENCE [LARGE SCALE GENOMIC DNA]</scope>
    <source>
        <strain evidence="3 4">6B1_DIV0119</strain>
    </source>
</reference>
<keyword evidence="5" id="KW-1185">Reference proteome</keyword>
<accession>A0A1L8UZH7</accession>
<comment type="caution">
    <text evidence="3">The sequence shown here is derived from an EMBL/GenBank/DDBJ whole genome shotgun (WGS) entry which is preliminary data.</text>
</comment>
<keyword evidence="1" id="KW-0472">Membrane</keyword>